<comment type="caution">
    <text evidence="2">The sequence shown here is derived from an EMBL/GenBank/DDBJ whole genome shotgun (WGS) entry which is preliminary data.</text>
</comment>
<dbReference type="Proteomes" id="UP001054837">
    <property type="component" value="Unassembled WGS sequence"/>
</dbReference>
<evidence type="ECO:0000313" key="2">
    <source>
        <dbReference type="EMBL" id="GIY01585.1"/>
    </source>
</evidence>
<sequence length="108" mass="12281">MEKWQQQQLLSFLNPPITFPFSLLQLHKTSSSGVTYHRMSWGHSPSPGKELNPTPGNKTSSSGVIYLEAKGHSPSPGKELNPSNRHTSQFVPPFMECQWDYEFTKRPH</sequence>
<evidence type="ECO:0000313" key="3">
    <source>
        <dbReference type="Proteomes" id="UP001054837"/>
    </source>
</evidence>
<gene>
    <name evidence="2" type="ORF">CDAR_457961</name>
</gene>
<feature type="region of interest" description="Disordered" evidence="1">
    <location>
        <begin position="35"/>
        <end position="62"/>
    </location>
</feature>
<proteinExistence type="predicted"/>
<feature type="region of interest" description="Disordered" evidence="1">
    <location>
        <begin position="68"/>
        <end position="87"/>
    </location>
</feature>
<name>A0AAV4PXV9_9ARAC</name>
<keyword evidence="3" id="KW-1185">Reference proteome</keyword>
<evidence type="ECO:0000256" key="1">
    <source>
        <dbReference type="SAM" id="MobiDB-lite"/>
    </source>
</evidence>
<reference evidence="2 3" key="1">
    <citation type="submission" date="2021-06" db="EMBL/GenBank/DDBJ databases">
        <title>Caerostris darwini draft genome.</title>
        <authorList>
            <person name="Kono N."/>
            <person name="Arakawa K."/>
        </authorList>
    </citation>
    <scope>NUCLEOTIDE SEQUENCE [LARGE SCALE GENOMIC DNA]</scope>
</reference>
<organism evidence="2 3">
    <name type="scientific">Caerostris darwini</name>
    <dbReference type="NCBI Taxonomy" id="1538125"/>
    <lineage>
        <taxon>Eukaryota</taxon>
        <taxon>Metazoa</taxon>
        <taxon>Ecdysozoa</taxon>
        <taxon>Arthropoda</taxon>
        <taxon>Chelicerata</taxon>
        <taxon>Arachnida</taxon>
        <taxon>Araneae</taxon>
        <taxon>Araneomorphae</taxon>
        <taxon>Entelegynae</taxon>
        <taxon>Araneoidea</taxon>
        <taxon>Araneidae</taxon>
        <taxon>Caerostris</taxon>
    </lineage>
</organism>
<dbReference type="AlphaFoldDB" id="A0AAV4PXV9"/>
<dbReference type="EMBL" id="BPLQ01003591">
    <property type="protein sequence ID" value="GIY01585.1"/>
    <property type="molecule type" value="Genomic_DNA"/>
</dbReference>
<accession>A0AAV4PXV9</accession>
<protein>
    <submittedName>
        <fullName evidence="2">Uncharacterized protein</fullName>
    </submittedName>
</protein>